<accession>A0A8J6BVS7</accession>
<organism evidence="2 3">
    <name type="scientific">Zizania palustris</name>
    <name type="common">Northern wild rice</name>
    <dbReference type="NCBI Taxonomy" id="103762"/>
    <lineage>
        <taxon>Eukaryota</taxon>
        <taxon>Viridiplantae</taxon>
        <taxon>Streptophyta</taxon>
        <taxon>Embryophyta</taxon>
        <taxon>Tracheophyta</taxon>
        <taxon>Spermatophyta</taxon>
        <taxon>Magnoliopsida</taxon>
        <taxon>Liliopsida</taxon>
        <taxon>Poales</taxon>
        <taxon>Poaceae</taxon>
        <taxon>BOP clade</taxon>
        <taxon>Oryzoideae</taxon>
        <taxon>Oryzeae</taxon>
        <taxon>Zizaniinae</taxon>
        <taxon>Zizania</taxon>
    </lineage>
</organism>
<reference evidence="2" key="2">
    <citation type="submission" date="2021-02" db="EMBL/GenBank/DDBJ databases">
        <authorList>
            <person name="Kimball J.A."/>
            <person name="Haas M.W."/>
            <person name="Macchietto M."/>
            <person name="Kono T."/>
            <person name="Duquette J."/>
            <person name="Shao M."/>
        </authorList>
    </citation>
    <scope>NUCLEOTIDE SEQUENCE</scope>
    <source>
        <tissue evidence="2">Fresh leaf tissue</tissue>
    </source>
</reference>
<dbReference type="AlphaFoldDB" id="A0A8J6BVS7"/>
<comment type="caution">
    <text evidence="2">The sequence shown here is derived from an EMBL/GenBank/DDBJ whole genome shotgun (WGS) entry which is preliminary data.</text>
</comment>
<dbReference type="OrthoDB" id="410307at2759"/>
<proteinExistence type="predicted"/>
<reference evidence="2" key="1">
    <citation type="journal article" date="2021" name="bioRxiv">
        <title>Whole Genome Assembly and Annotation of Northern Wild Rice, Zizania palustris L., Supports a Whole Genome Duplication in the Zizania Genus.</title>
        <authorList>
            <person name="Haas M."/>
            <person name="Kono T."/>
            <person name="Macchietto M."/>
            <person name="Millas R."/>
            <person name="McGilp L."/>
            <person name="Shao M."/>
            <person name="Duquette J."/>
            <person name="Hirsch C.N."/>
            <person name="Kimball J."/>
        </authorList>
    </citation>
    <scope>NUCLEOTIDE SEQUENCE</scope>
    <source>
        <tissue evidence="2">Fresh leaf tissue</tissue>
    </source>
</reference>
<evidence type="ECO:0000313" key="3">
    <source>
        <dbReference type="Proteomes" id="UP000729402"/>
    </source>
</evidence>
<keyword evidence="3" id="KW-1185">Reference proteome</keyword>
<feature type="region of interest" description="Disordered" evidence="1">
    <location>
        <begin position="1"/>
        <end position="54"/>
    </location>
</feature>
<evidence type="ECO:0000313" key="2">
    <source>
        <dbReference type="EMBL" id="KAG8097872.1"/>
    </source>
</evidence>
<name>A0A8J6BVS7_ZIZPA</name>
<evidence type="ECO:0000256" key="1">
    <source>
        <dbReference type="SAM" id="MobiDB-lite"/>
    </source>
</evidence>
<dbReference type="Proteomes" id="UP000729402">
    <property type="component" value="Unassembled WGS sequence"/>
</dbReference>
<sequence length="71" mass="7881">MASKSGKPQQTIPKKGRNFLETGRASRSPPTPSARKGEDWADLPPPSRLAIAGREEEAWVHCARERERNGQ</sequence>
<protein>
    <submittedName>
        <fullName evidence="2">Uncharacterized protein</fullName>
    </submittedName>
</protein>
<gene>
    <name evidence="2" type="ORF">GUJ93_ZPchr0013g35767</name>
</gene>
<feature type="compositionally biased region" description="Polar residues" evidence="1">
    <location>
        <begin position="1"/>
        <end position="12"/>
    </location>
</feature>
<dbReference type="EMBL" id="JAAALK010000079">
    <property type="protein sequence ID" value="KAG8097872.1"/>
    <property type="molecule type" value="Genomic_DNA"/>
</dbReference>